<protein>
    <submittedName>
        <fullName evidence="2">Transcriptional regulator</fullName>
    </submittedName>
</protein>
<dbReference type="EMBL" id="CP041235">
    <property type="protein sequence ID" value="QOP43853.1"/>
    <property type="molecule type" value="Genomic_DNA"/>
</dbReference>
<reference evidence="2 3" key="1">
    <citation type="submission" date="2019-06" db="EMBL/GenBank/DDBJ databases">
        <title>Sulfurimonas gotlandica sp. nov., a chemoautotrophic and psychrotolerant epsilonproteobacterium isolated from a pelagic redoxcline, and an emended description of the genus Sulfurimonas.</title>
        <authorList>
            <person name="Wang S."/>
            <person name="Jiang L."/>
            <person name="Shao Z."/>
        </authorList>
    </citation>
    <scope>NUCLEOTIDE SEQUENCE [LARGE SCALE GENOMIC DNA]</scope>
    <source>
        <strain evidence="2 3">S2-6</strain>
    </source>
</reference>
<dbReference type="RefSeq" id="WP_193150041.1">
    <property type="nucleotide sequence ID" value="NZ_CP041235.1"/>
</dbReference>
<organism evidence="2 3">
    <name type="scientific">Sulfurimonas sediminis</name>
    <dbReference type="NCBI Taxonomy" id="2590020"/>
    <lineage>
        <taxon>Bacteria</taxon>
        <taxon>Pseudomonadati</taxon>
        <taxon>Campylobacterota</taxon>
        <taxon>Epsilonproteobacteria</taxon>
        <taxon>Campylobacterales</taxon>
        <taxon>Sulfurimonadaceae</taxon>
        <taxon>Sulfurimonas</taxon>
    </lineage>
</organism>
<sequence length="173" mass="19653">MKRTLGFLALMTALNLFAITVGEKPKEATLEKENGGYAKDGSAWNSNSIKEKVYVMFYVDPDEKDANEAFSEALKKKEYRKRGAYGSIAIVNLAATWKPNFIIESLLKSKQKEFPDTIYVKDKNKVLVKEWNLADDSSDIIIFDKNGKVLFYKAGKMSKEDMQKAFTVIEENL</sequence>
<accession>A0A7M1B2A1</accession>
<dbReference type="KEGG" id="ssei:FJR45_07770"/>
<evidence type="ECO:0000313" key="3">
    <source>
        <dbReference type="Proteomes" id="UP000593719"/>
    </source>
</evidence>
<evidence type="ECO:0000256" key="1">
    <source>
        <dbReference type="SAM" id="SignalP"/>
    </source>
</evidence>
<proteinExistence type="predicted"/>
<dbReference type="AlphaFoldDB" id="A0A7M1B2A1"/>
<keyword evidence="1" id="KW-0732">Signal</keyword>
<gene>
    <name evidence="2" type="ORF">FJR45_07770</name>
</gene>
<feature type="signal peptide" evidence="1">
    <location>
        <begin position="1"/>
        <end position="18"/>
    </location>
</feature>
<evidence type="ECO:0000313" key="2">
    <source>
        <dbReference type="EMBL" id="QOP43853.1"/>
    </source>
</evidence>
<dbReference type="InterPro" id="IPR006513">
    <property type="entry name" value="YtfJ_HI0045"/>
</dbReference>
<dbReference type="Proteomes" id="UP000593719">
    <property type="component" value="Chromosome"/>
</dbReference>
<feature type="chain" id="PRO_5032675958" evidence="1">
    <location>
        <begin position="19"/>
        <end position="173"/>
    </location>
</feature>
<keyword evidence="3" id="KW-1185">Reference proteome</keyword>
<name>A0A7M1B2A1_9BACT</name>
<dbReference type="Pfam" id="PF09695">
    <property type="entry name" value="YtfJ_HI0045"/>
    <property type="match status" value="1"/>
</dbReference>